<dbReference type="Gene3D" id="1.10.240.10">
    <property type="entry name" value="Tyrosyl-Transfer RNA Synthetase"/>
    <property type="match status" value="1"/>
</dbReference>
<dbReference type="SMR" id="A0A1I7SU58"/>
<proteinExistence type="inferred from homology"/>
<dbReference type="eggNOG" id="KOG2713">
    <property type="taxonomic scope" value="Eukaryota"/>
</dbReference>
<evidence type="ECO:0000313" key="12">
    <source>
        <dbReference type="Proteomes" id="UP000095284"/>
    </source>
</evidence>
<dbReference type="Proteomes" id="UP000659654">
    <property type="component" value="Unassembled WGS sequence"/>
</dbReference>
<evidence type="ECO:0000256" key="5">
    <source>
        <dbReference type="ARBA" id="ARBA00022741"/>
    </source>
</evidence>
<dbReference type="PANTHER" id="PTHR43766:SF1">
    <property type="entry name" value="TRYPTOPHAN--TRNA LIGASE, MITOCHONDRIAL"/>
    <property type="match status" value="1"/>
</dbReference>
<dbReference type="GO" id="GO:0005524">
    <property type="term" value="F:ATP binding"/>
    <property type="evidence" value="ECO:0007669"/>
    <property type="project" value="UniProtKB-KW"/>
</dbReference>
<dbReference type="GO" id="GO:0005759">
    <property type="term" value="C:mitochondrial matrix"/>
    <property type="evidence" value="ECO:0007669"/>
    <property type="project" value="TreeGrafter"/>
</dbReference>
<dbReference type="PROSITE" id="PS00178">
    <property type="entry name" value="AA_TRNA_LIGASE_I"/>
    <property type="match status" value="1"/>
</dbReference>
<dbReference type="Pfam" id="PF00579">
    <property type="entry name" value="tRNA-synt_1b"/>
    <property type="match status" value="1"/>
</dbReference>
<evidence type="ECO:0000256" key="3">
    <source>
        <dbReference type="ARBA" id="ARBA00013161"/>
    </source>
</evidence>
<dbReference type="PRINTS" id="PR01039">
    <property type="entry name" value="TRNASYNTHTRP"/>
</dbReference>
<evidence type="ECO:0000256" key="1">
    <source>
        <dbReference type="ARBA" id="ARBA00004173"/>
    </source>
</evidence>
<comment type="subcellular location">
    <subcellularLocation>
        <location evidence="1">Mitochondrion</location>
    </subcellularLocation>
</comment>
<evidence type="ECO:0000256" key="2">
    <source>
        <dbReference type="ARBA" id="ARBA00005594"/>
    </source>
</evidence>
<dbReference type="InterPro" id="IPR014729">
    <property type="entry name" value="Rossmann-like_a/b/a_fold"/>
</dbReference>
<dbReference type="GO" id="GO:0004830">
    <property type="term" value="F:tryptophan-tRNA ligase activity"/>
    <property type="evidence" value="ECO:0007669"/>
    <property type="project" value="UniProtKB-EC"/>
</dbReference>
<dbReference type="EMBL" id="CAJFDI010000003">
    <property type="protein sequence ID" value="CAD5220986.1"/>
    <property type="molecule type" value="Genomic_DNA"/>
</dbReference>
<protein>
    <recommendedName>
        <fullName evidence="3">tryptophan--tRNA ligase</fullName>
        <ecNumber evidence="3">6.1.1.2</ecNumber>
    </recommendedName>
    <alternativeName>
        <fullName evidence="9">Tryptophanyl-tRNA synthetase</fullName>
    </alternativeName>
</protein>
<reference evidence="11" key="2">
    <citation type="submission" date="2020-09" db="EMBL/GenBank/DDBJ databases">
        <authorList>
            <person name="Kikuchi T."/>
        </authorList>
    </citation>
    <scope>NUCLEOTIDE SEQUENCE</scope>
    <source>
        <strain evidence="11">Ka4C1</strain>
    </source>
</reference>
<dbReference type="GO" id="GO:0070183">
    <property type="term" value="P:mitochondrial tryptophanyl-tRNA aminoacylation"/>
    <property type="evidence" value="ECO:0007669"/>
    <property type="project" value="TreeGrafter"/>
</dbReference>
<dbReference type="PANTHER" id="PTHR43766">
    <property type="entry name" value="TRYPTOPHAN--TRNA LIGASE, MITOCHONDRIAL"/>
    <property type="match status" value="1"/>
</dbReference>
<accession>A0A1I7SU58</accession>
<keyword evidence="6 10" id="KW-0067">ATP-binding</keyword>
<reference evidence="14" key="1">
    <citation type="submission" date="2016-11" db="UniProtKB">
        <authorList>
            <consortium name="WormBaseParasite"/>
        </authorList>
    </citation>
    <scope>IDENTIFICATION</scope>
</reference>
<keyword evidence="4 10" id="KW-0436">Ligase</keyword>
<evidence type="ECO:0000256" key="7">
    <source>
        <dbReference type="ARBA" id="ARBA00022917"/>
    </source>
</evidence>
<sequence>MASIIKKVSRRASHVIVSGIQPTGSLHIGNYLGFVKNFVKLQDSNTEAEKFLFVADLHSNSVKPKHENFRYQCRKLVASLIACGVNPSDTLLFYQSQVPEHAELAWHLGSVVTINRLSKLPQFREKSNEDLDGVSPNLLTYPVLQAADILLYKCTKIPVGEDQVMHVNLTFHIIEVLKGLFKKQCFPKPELILSRSPRIKSLSDPAKKMSKSDPNQHAAVFLDDSEAQVLKKVKRAMTDSTGEKVRYDRENRPGVCNLLEIVAELEEKTVEDVAQECSGLDSLGLKLRLAELINETFRPIQRRMKEIEEDEQYLDTVLVRNAEIARETAVNTLKEFKEIIGYDQPQVYFNKLQGSG</sequence>
<evidence type="ECO:0000313" key="11">
    <source>
        <dbReference type="EMBL" id="CAD5220986.1"/>
    </source>
</evidence>
<dbReference type="Proteomes" id="UP000095284">
    <property type="component" value="Unplaced"/>
</dbReference>
<dbReference type="NCBIfam" id="TIGR00233">
    <property type="entry name" value="trpS"/>
    <property type="match status" value="1"/>
</dbReference>
<evidence type="ECO:0000256" key="4">
    <source>
        <dbReference type="ARBA" id="ARBA00022598"/>
    </source>
</evidence>
<evidence type="ECO:0000256" key="10">
    <source>
        <dbReference type="RuleBase" id="RU363036"/>
    </source>
</evidence>
<dbReference type="CDD" id="cd00806">
    <property type="entry name" value="TrpRS_core"/>
    <property type="match status" value="1"/>
</dbReference>
<organism evidence="12 14">
    <name type="scientific">Bursaphelenchus xylophilus</name>
    <name type="common">Pinewood nematode worm</name>
    <name type="synonym">Aphelenchoides xylophilus</name>
    <dbReference type="NCBI Taxonomy" id="6326"/>
    <lineage>
        <taxon>Eukaryota</taxon>
        <taxon>Metazoa</taxon>
        <taxon>Ecdysozoa</taxon>
        <taxon>Nematoda</taxon>
        <taxon>Chromadorea</taxon>
        <taxon>Rhabditida</taxon>
        <taxon>Tylenchina</taxon>
        <taxon>Tylenchomorpha</taxon>
        <taxon>Aphelenchoidea</taxon>
        <taxon>Aphelenchoididae</taxon>
        <taxon>Bursaphelenchus</taxon>
    </lineage>
</organism>
<dbReference type="EMBL" id="CAJFCV020000003">
    <property type="protein sequence ID" value="CAG9107545.1"/>
    <property type="molecule type" value="Genomic_DNA"/>
</dbReference>
<dbReference type="FunFam" id="1.10.240.10:FF:000002">
    <property type="entry name" value="Tryptophan--tRNA ligase"/>
    <property type="match status" value="1"/>
</dbReference>
<keyword evidence="5 10" id="KW-0547">Nucleotide-binding</keyword>
<dbReference type="OrthoDB" id="15808at2759"/>
<dbReference type="InterPro" id="IPR001412">
    <property type="entry name" value="aa-tRNA-synth_I_CS"/>
</dbReference>
<keyword evidence="13" id="KW-1185">Reference proteome</keyword>
<dbReference type="EC" id="6.1.1.2" evidence="3"/>
<dbReference type="SUPFAM" id="SSF52374">
    <property type="entry name" value="Nucleotidylyl transferase"/>
    <property type="match status" value="1"/>
</dbReference>
<evidence type="ECO:0000256" key="8">
    <source>
        <dbReference type="ARBA" id="ARBA00023146"/>
    </source>
</evidence>
<dbReference type="InterPro" id="IPR002306">
    <property type="entry name" value="Trp-tRNA-ligase"/>
</dbReference>
<dbReference type="InterPro" id="IPR002305">
    <property type="entry name" value="aa-tRNA-synth_Ic"/>
</dbReference>
<keyword evidence="7 10" id="KW-0648">Protein biosynthesis</keyword>
<dbReference type="AlphaFoldDB" id="A0A1I7SU58"/>
<dbReference type="Proteomes" id="UP000582659">
    <property type="component" value="Unassembled WGS sequence"/>
</dbReference>
<comment type="similarity">
    <text evidence="2 10">Belongs to the class-I aminoacyl-tRNA synthetase family.</text>
</comment>
<evidence type="ECO:0000256" key="6">
    <source>
        <dbReference type="ARBA" id="ARBA00022840"/>
    </source>
</evidence>
<dbReference type="WBParaSite" id="BXY_1658000.1">
    <property type="protein sequence ID" value="BXY_1658000.1"/>
    <property type="gene ID" value="BXY_1658000"/>
</dbReference>
<evidence type="ECO:0000256" key="9">
    <source>
        <dbReference type="ARBA" id="ARBA00030268"/>
    </source>
</evidence>
<dbReference type="InterPro" id="IPR050203">
    <property type="entry name" value="Trp-tRNA_synthetase"/>
</dbReference>
<dbReference type="Gene3D" id="3.40.50.620">
    <property type="entry name" value="HUPs"/>
    <property type="match status" value="1"/>
</dbReference>
<evidence type="ECO:0000313" key="13">
    <source>
        <dbReference type="Proteomes" id="UP000659654"/>
    </source>
</evidence>
<gene>
    <name evidence="11" type="ORF">BXYJ_LOCUS6452</name>
</gene>
<keyword evidence="8 10" id="KW-0030">Aminoacyl-tRNA synthetase</keyword>
<name>A0A1I7SU58_BURXY</name>
<evidence type="ECO:0000313" key="14">
    <source>
        <dbReference type="WBParaSite" id="BXY_1658000.1"/>
    </source>
</evidence>